<feature type="chain" id="PRO_5020429351" description="Secreted protein" evidence="2">
    <location>
        <begin position="33"/>
        <end position="582"/>
    </location>
</feature>
<feature type="region of interest" description="Disordered" evidence="1">
    <location>
        <begin position="199"/>
        <end position="225"/>
    </location>
</feature>
<feature type="compositionally biased region" description="Low complexity" evidence="1">
    <location>
        <begin position="251"/>
        <end position="265"/>
    </location>
</feature>
<feature type="signal peptide" evidence="2">
    <location>
        <begin position="1"/>
        <end position="32"/>
    </location>
</feature>
<accession>A0A4P9ZLD4</accession>
<reference evidence="4" key="1">
    <citation type="journal article" date="2018" name="Nat. Microbiol.">
        <title>Leveraging single-cell genomics to expand the fungal tree of life.</title>
        <authorList>
            <person name="Ahrendt S.R."/>
            <person name="Quandt C.A."/>
            <person name="Ciobanu D."/>
            <person name="Clum A."/>
            <person name="Salamov A."/>
            <person name="Andreopoulos B."/>
            <person name="Cheng J.F."/>
            <person name="Woyke T."/>
            <person name="Pelin A."/>
            <person name="Henrissat B."/>
            <person name="Reynolds N.K."/>
            <person name="Benny G.L."/>
            <person name="Smith M.E."/>
            <person name="James T.Y."/>
            <person name="Grigoriev I.V."/>
        </authorList>
    </citation>
    <scope>NUCLEOTIDE SEQUENCE [LARGE SCALE GENOMIC DNA]</scope>
    <source>
        <strain evidence="4">RSA 468</strain>
    </source>
</reference>
<feature type="compositionally biased region" description="Low complexity" evidence="1">
    <location>
        <begin position="286"/>
        <end position="305"/>
    </location>
</feature>
<evidence type="ECO:0000256" key="2">
    <source>
        <dbReference type="SAM" id="SignalP"/>
    </source>
</evidence>
<name>A0A4P9ZLD4_9FUNG</name>
<keyword evidence="2" id="KW-0732">Signal</keyword>
<evidence type="ECO:0000313" key="3">
    <source>
        <dbReference type="EMBL" id="RKP33925.1"/>
    </source>
</evidence>
<dbReference type="EMBL" id="ML003460">
    <property type="protein sequence ID" value="RKP33925.1"/>
    <property type="molecule type" value="Genomic_DNA"/>
</dbReference>
<gene>
    <name evidence="3" type="ORF">BJ085DRAFT_37936</name>
</gene>
<proteinExistence type="predicted"/>
<dbReference type="AlphaFoldDB" id="A0A4P9ZLD4"/>
<feature type="region of interest" description="Disordered" evidence="1">
    <location>
        <begin position="150"/>
        <end position="178"/>
    </location>
</feature>
<keyword evidence="4" id="KW-1185">Reference proteome</keyword>
<sequence length="582" mass="65257">MMHPIASSRKCTFPVALLLWLALSSPGSLIQANPVSVANSGDIMHQVSDWADYPLLQEEPGSTDWASSSGTPSVISYGDKRAQFPDSNIPSDIGGEGGEGEYLSDWEIENSVDGSDALSQAGVMTSHSSVEDPLPESQTSLVVEGDVHLGTSKSTCSKTNQKSWNEVKKSNPSSYSMAVKGKLPTPTFDKVAERASFPNVENPRPKVENSAWAKPKHPVSAPKLKLGESDWPELGKQLLPSTINTDRVKLTNTPAPISASPASTSGPKQNDEHAWSKLVKQPPAPVAKAAQGKSVSPPSVPESGVNGQAIGRPVQFTNDPPTRIIPPWAQLPGETEFLALRLGDLLLWDGVYSRQVYFYRDTEAYFNHIVRIFEFLRRGKVSPEQMMEQINQVLRYLLQTGIYLHSEAKRSSKLELQWYDSCDPQFFLLFEQMLYPRSQAPAATDLVEQQNTILEHMNRDFVARHSSRTSMLLRAHLLRYRIRIFGQGVLKLMTSFDEYLKIFFDRITKKERAMYLTFHLPGYKHRGRLLVELAQKWTRYYPMNGLLNSFTMTLYIQNHLEVHQEFEDILFLGDAESIPSKD</sequence>
<evidence type="ECO:0008006" key="5">
    <source>
        <dbReference type="Google" id="ProtNLM"/>
    </source>
</evidence>
<feature type="region of interest" description="Disordered" evidence="1">
    <location>
        <begin position="60"/>
        <end position="101"/>
    </location>
</feature>
<dbReference type="Proteomes" id="UP000268162">
    <property type="component" value="Unassembled WGS sequence"/>
</dbReference>
<feature type="region of interest" description="Disordered" evidence="1">
    <location>
        <begin position="251"/>
        <end position="307"/>
    </location>
</feature>
<protein>
    <recommendedName>
        <fullName evidence="5">Secreted protein</fullName>
    </recommendedName>
</protein>
<feature type="compositionally biased region" description="Polar residues" evidence="1">
    <location>
        <begin position="151"/>
        <end position="176"/>
    </location>
</feature>
<evidence type="ECO:0000256" key="1">
    <source>
        <dbReference type="SAM" id="MobiDB-lite"/>
    </source>
</evidence>
<evidence type="ECO:0000313" key="4">
    <source>
        <dbReference type="Proteomes" id="UP000268162"/>
    </source>
</evidence>
<organism evidence="3 4">
    <name type="scientific">Dimargaris cristalligena</name>
    <dbReference type="NCBI Taxonomy" id="215637"/>
    <lineage>
        <taxon>Eukaryota</taxon>
        <taxon>Fungi</taxon>
        <taxon>Fungi incertae sedis</taxon>
        <taxon>Zoopagomycota</taxon>
        <taxon>Kickxellomycotina</taxon>
        <taxon>Dimargaritomycetes</taxon>
        <taxon>Dimargaritales</taxon>
        <taxon>Dimargaritaceae</taxon>
        <taxon>Dimargaris</taxon>
    </lineage>
</organism>
<feature type="compositionally biased region" description="Polar residues" evidence="1">
    <location>
        <begin position="64"/>
        <end position="74"/>
    </location>
</feature>